<reference evidence="8" key="2">
    <citation type="submission" date="2025-09" db="UniProtKB">
        <authorList>
            <consortium name="Ensembl"/>
        </authorList>
    </citation>
    <scope>IDENTIFICATION</scope>
</reference>
<evidence type="ECO:0000256" key="7">
    <source>
        <dbReference type="ARBA" id="ARBA00023136"/>
    </source>
</evidence>
<keyword evidence="6" id="KW-0862">Zinc</keyword>
<name>A0A3Q4GGJ4_NEOBR</name>
<evidence type="ECO:0000256" key="1">
    <source>
        <dbReference type="ARBA" id="ARBA00004236"/>
    </source>
</evidence>
<dbReference type="Proteomes" id="UP000261580">
    <property type="component" value="Unassembled WGS sequence"/>
</dbReference>
<evidence type="ECO:0000256" key="6">
    <source>
        <dbReference type="ARBA" id="ARBA00022771"/>
    </source>
</evidence>
<sequence>NLHENNTEVYLICDEDVEENEKEGRLPPEPVKPASDKPHKFKDHCCKKPKFCDICAHMIFPMCFGKIVRQRGRGMSVNESEDKKNVCMDALRPFNHTMQRQHIVTLISDFMNKKLQQGKISMFSQSHYYPALYCFKAIGKDDLEHMAVIDDSNEEWWKVRPRFIYFNSAHTTYFTVIMVKEEVHKVTRSFAGNREMGRITLKKDQVNAHMHNQIRRSYADTLQTVTVNYIYTSPLFTPNCRPRIKMRE</sequence>
<evidence type="ECO:0000313" key="8">
    <source>
        <dbReference type="Ensembl" id="ENSNBRP00000005773.1"/>
    </source>
</evidence>
<keyword evidence="6" id="KW-0863">Zinc-finger</keyword>
<dbReference type="GO" id="GO:0008270">
    <property type="term" value="F:zinc ion binding"/>
    <property type="evidence" value="ECO:0007669"/>
    <property type="project" value="UniProtKB-KW"/>
</dbReference>
<dbReference type="InterPro" id="IPR039688">
    <property type="entry name" value="STAC1/2/3"/>
</dbReference>
<keyword evidence="4" id="KW-0963">Cytoplasm</keyword>
<dbReference type="Ensembl" id="ENSNBRT00000005951.1">
    <property type="protein sequence ID" value="ENSNBRP00000005773.1"/>
    <property type="gene ID" value="ENSNBRG00000004544.1"/>
</dbReference>
<dbReference type="GO" id="GO:1903078">
    <property type="term" value="P:positive regulation of protein localization to plasma membrane"/>
    <property type="evidence" value="ECO:0007669"/>
    <property type="project" value="TreeGrafter"/>
</dbReference>
<reference evidence="8" key="1">
    <citation type="submission" date="2025-08" db="UniProtKB">
        <authorList>
            <consortium name="Ensembl"/>
        </authorList>
    </citation>
    <scope>IDENTIFICATION</scope>
</reference>
<dbReference type="GeneTree" id="ENSGT00940000178807"/>
<evidence type="ECO:0000256" key="4">
    <source>
        <dbReference type="ARBA" id="ARBA00022490"/>
    </source>
</evidence>
<protein>
    <submittedName>
        <fullName evidence="8">Uncharacterized protein</fullName>
    </submittedName>
</protein>
<comment type="subcellular location">
    <subcellularLocation>
        <location evidence="1">Cell membrane</location>
    </subcellularLocation>
    <subcellularLocation>
        <location evidence="2">Cytoplasm</location>
    </subcellularLocation>
</comment>
<organism evidence="8 9">
    <name type="scientific">Neolamprologus brichardi</name>
    <name type="common">Fairy cichlid</name>
    <name type="synonym">Lamprologus brichardi</name>
    <dbReference type="NCBI Taxonomy" id="32507"/>
    <lineage>
        <taxon>Eukaryota</taxon>
        <taxon>Metazoa</taxon>
        <taxon>Chordata</taxon>
        <taxon>Craniata</taxon>
        <taxon>Vertebrata</taxon>
        <taxon>Euteleostomi</taxon>
        <taxon>Actinopterygii</taxon>
        <taxon>Neopterygii</taxon>
        <taxon>Teleostei</taxon>
        <taxon>Neoteleostei</taxon>
        <taxon>Acanthomorphata</taxon>
        <taxon>Ovalentaria</taxon>
        <taxon>Cichlomorphae</taxon>
        <taxon>Cichliformes</taxon>
        <taxon>Cichlidae</taxon>
        <taxon>African cichlids</taxon>
        <taxon>Pseudocrenilabrinae</taxon>
        <taxon>Lamprologini</taxon>
        <taxon>Neolamprologus</taxon>
    </lineage>
</organism>
<evidence type="ECO:0000313" key="9">
    <source>
        <dbReference type="Proteomes" id="UP000261580"/>
    </source>
</evidence>
<dbReference type="OMA" id="CAHMIFP"/>
<dbReference type="GO" id="GO:0005886">
    <property type="term" value="C:plasma membrane"/>
    <property type="evidence" value="ECO:0007669"/>
    <property type="project" value="UniProtKB-SubCell"/>
</dbReference>
<proteinExistence type="predicted"/>
<dbReference type="AlphaFoldDB" id="A0A3Q4GGJ4"/>
<dbReference type="PANTHER" id="PTHR15135">
    <property type="entry name" value="STAC"/>
    <property type="match status" value="1"/>
</dbReference>
<keyword evidence="7" id="KW-0472">Membrane</keyword>
<dbReference type="Gene3D" id="3.30.60.20">
    <property type="match status" value="1"/>
</dbReference>
<accession>A0A3Q4GGJ4</accession>
<dbReference type="GO" id="GO:0005737">
    <property type="term" value="C:cytoplasm"/>
    <property type="evidence" value="ECO:0007669"/>
    <property type="project" value="UniProtKB-SubCell"/>
</dbReference>
<evidence type="ECO:0000256" key="5">
    <source>
        <dbReference type="ARBA" id="ARBA00022737"/>
    </source>
</evidence>
<keyword evidence="5" id="KW-0677">Repeat</keyword>
<keyword evidence="3" id="KW-1003">Cell membrane</keyword>
<dbReference type="GO" id="GO:0003009">
    <property type="term" value="P:skeletal muscle contraction"/>
    <property type="evidence" value="ECO:0007669"/>
    <property type="project" value="TreeGrafter"/>
</dbReference>
<evidence type="ECO:0000256" key="2">
    <source>
        <dbReference type="ARBA" id="ARBA00004496"/>
    </source>
</evidence>
<keyword evidence="9" id="KW-1185">Reference proteome</keyword>
<keyword evidence="6" id="KW-0479">Metal-binding</keyword>
<dbReference type="PANTHER" id="PTHR15135:SF2">
    <property type="entry name" value="SH3 AND CYSTEINE-RICH DOMAIN-CONTAINING PROTEIN 3"/>
    <property type="match status" value="1"/>
</dbReference>
<evidence type="ECO:0000256" key="3">
    <source>
        <dbReference type="ARBA" id="ARBA00022475"/>
    </source>
</evidence>
<dbReference type="STRING" id="32507.ENSNBRP00000005773"/>